<dbReference type="AlphaFoldDB" id="A0ABD1VLI1"/>
<organism evidence="2 3">
    <name type="scientific">Forsythia ovata</name>
    <dbReference type="NCBI Taxonomy" id="205694"/>
    <lineage>
        <taxon>Eukaryota</taxon>
        <taxon>Viridiplantae</taxon>
        <taxon>Streptophyta</taxon>
        <taxon>Embryophyta</taxon>
        <taxon>Tracheophyta</taxon>
        <taxon>Spermatophyta</taxon>
        <taxon>Magnoliopsida</taxon>
        <taxon>eudicotyledons</taxon>
        <taxon>Gunneridae</taxon>
        <taxon>Pentapetalae</taxon>
        <taxon>asterids</taxon>
        <taxon>lamiids</taxon>
        <taxon>Lamiales</taxon>
        <taxon>Oleaceae</taxon>
        <taxon>Forsythieae</taxon>
        <taxon>Forsythia</taxon>
    </lineage>
</organism>
<feature type="region of interest" description="Disordered" evidence="1">
    <location>
        <begin position="59"/>
        <end position="80"/>
    </location>
</feature>
<evidence type="ECO:0000313" key="2">
    <source>
        <dbReference type="EMBL" id="KAL2538214.1"/>
    </source>
</evidence>
<keyword evidence="3" id="KW-1185">Reference proteome</keyword>
<accession>A0ABD1VLI1</accession>
<name>A0ABD1VLI1_9LAMI</name>
<protein>
    <submittedName>
        <fullName evidence="2">Uncharacterized protein</fullName>
    </submittedName>
</protein>
<evidence type="ECO:0000256" key="1">
    <source>
        <dbReference type="SAM" id="MobiDB-lite"/>
    </source>
</evidence>
<dbReference type="Proteomes" id="UP001604277">
    <property type="component" value="Unassembled WGS sequence"/>
</dbReference>
<proteinExistence type="predicted"/>
<gene>
    <name evidence="2" type="ORF">Fot_19605</name>
</gene>
<sequence>MLEKFILCGDYLYRAPLPIEQLPRSDPCKIAVYKDNMDKGMKFSLASVLGFVPLATDDDGPSSPGRTNRRKSEIKAKGKAGKKNTLVAADRHMEDDHINLTRCRRMVTILLEILFFPISIFSPLMLGKIWRLCRAVFFSHMSEGLLKRKIEDVEKVLAVYNRKVLALHDSIVKACKCMVTDLEVVEDEKSKEVHHLKKKNSSLKKSCEASKARVKEQKDVMITFVIIFDLLFSRST</sequence>
<dbReference type="EMBL" id="JBFOLJ010000005">
    <property type="protein sequence ID" value="KAL2538214.1"/>
    <property type="molecule type" value="Genomic_DNA"/>
</dbReference>
<comment type="caution">
    <text evidence="2">The sequence shown here is derived from an EMBL/GenBank/DDBJ whole genome shotgun (WGS) entry which is preliminary data.</text>
</comment>
<evidence type="ECO:0000313" key="3">
    <source>
        <dbReference type="Proteomes" id="UP001604277"/>
    </source>
</evidence>
<reference evidence="3" key="1">
    <citation type="submission" date="2024-07" db="EMBL/GenBank/DDBJ databases">
        <title>Two chromosome-level genome assemblies of Korean endemic species Abeliophyllum distichum and Forsythia ovata (Oleaceae).</title>
        <authorList>
            <person name="Jang H."/>
        </authorList>
    </citation>
    <scope>NUCLEOTIDE SEQUENCE [LARGE SCALE GENOMIC DNA]</scope>
</reference>